<evidence type="ECO:0000256" key="2">
    <source>
        <dbReference type="ARBA" id="ARBA00004138"/>
    </source>
</evidence>
<dbReference type="InterPro" id="IPR037520">
    <property type="entry name" value="Folliculin/SMCR8_longin"/>
</dbReference>
<dbReference type="GO" id="GO:0000122">
    <property type="term" value="P:negative regulation of transcription by RNA polymerase II"/>
    <property type="evidence" value="ECO:0007669"/>
    <property type="project" value="TreeGrafter"/>
</dbReference>
<dbReference type="Pfam" id="PF16692">
    <property type="entry name" value="Folliculin_C"/>
    <property type="match status" value="2"/>
</dbReference>
<organism evidence="18">
    <name type="scientific">Clastoptera arizonana</name>
    <name type="common">Arizona spittle bug</name>
    <dbReference type="NCBI Taxonomy" id="38151"/>
    <lineage>
        <taxon>Eukaryota</taxon>
        <taxon>Metazoa</taxon>
        <taxon>Ecdysozoa</taxon>
        <taxon>Arthropoda</taxon>
        <taxon>Hexapoda</taxon>
        <taxon>Insecta</taxon>
        <taxon>Pterygota</taxon>
        <taxon>Neoptera</taxon>
        <taxon>Paraneoptera</taxon>
        <taxon>Hemiptera</taxon>
        <taxon>Auchenorrhyncha</taxon>
        <taxon>Cercopoidea</taxon>
        <taxon>Clastopteridae</taxon>
        <taxon>Clastoptera</taxon>
    </lineage>
</organism>
<dbReference type="InterPro" id="IPR021713">
    <property type="entry name" value="Folliculin"/>
</dbReference>
<evidence type="ECO:0000256" key="15">
    <source>
        <dbReference type="ARBA" id="ARBA00023273"/>
    </source>
</evidence>
<evidence type="ECO:0000256" key="7">
    <source>
        <dbReference type="ARBA" id="ARBA00009987"/>
    </source>
</evidence>
<evidence type="ECO:0000256" key="13">
    <source>
        <dbReference type="ARBA" id="ARBA00023228"/>
    </source>
</evidence>
<evidence type="ECO:0000256" key="9">
    <source>
        <dbReference type="ARBA" id="ARBA00022468"/>
    </source>
</evidence>
<keyword evidence="13" id="KW-0458">Lysosome</keyword>
<dbReference type="GO" id="GO:0005929">
    <property type="term" value="C:cilium"/>
    <property type="evidence" value="ECO:0007669"/>
    <property type="project" value="UniProtKB-SubCell"/>
</dbReference>
<dbReference type="EMBL" id="GEDC01030227">
    <property type="protein sequence ID" value="JAS07071.1"/>
    <property type="molecule type" value="Transcribed_RNA"/>
</dbReference>
<proteinExistence type="inferred from homology"/>
<keyword evidence="10" id="KW-0963">Cytoplasm</keyword>
<keyword evidence="9" id="KW-0343">GTPase activation</keyword>
<evidence type="ECO:0000259" key="16">
    <source>
        <dbReference type="PROSITE" id="PS51834"/>
    </source>
</evidence>
<accession>A0A1B6C0M7</accession>
<evidence type="ECO:0000256" key="5">
    <source>
        <dbReference type="ARBA" id="ARBA00004514"/>
    </source>
</evidence>
<dbReference type="GO" id="GO:0005819">
    <property type="term" value="C:spindle"/>
    <property type="evidence" value="ECO:0007669"/>
    <property type="project" value="UniProtKB-SubCell"/>
</dbReference>
<dbReference type="Pfam" id="PF11704">
    <property type="entry name" value="Folliculin"/>
    <property type="match status" value="1"/>
</dbReference>
<comment type="similarity">
    <text evidence="7">Belongs to the folliculin family.</text>
</comment>
<keyword evidence="14" id="KW-0539">Nucleus</keyword>
<dbReference type="PROSITE" id="PS51834">
    <property type="entry name" value="DENN_FLCN_SMCR8"/>
    <property type="match status" value="1"/>
</dbReference>
<evidence type="ECO:0000256" key="4">
    <source>
        <dbReference type="ARBA" id="ARBA00004300"/>
    </source>
</evidence>
<dbReference type="GO" id="GO:0005096">
    <property type="term" value="F:GTPase activator activity"/>
    <property type="evidence" value="ECO:0007669"/>
    <property type="project" value="UniProtKB-KW"/>
</dbReference>
<keyword evidence="15" id="KW-0966">Cell projection</keyword>
<dbReference type="Gene3D" id="3.40.50.12430">
    <property type="match status" value="1"/>
</dbReference>
<reference evidence="18" key="1">
    <citation type="submission" date="2015-12" db="EMBL/GenBank/DDBJ databases">
        <title>De novo transcriptome assembly of four potential Pierce s Disease insect vectors from Arizona vineyards.</title>
        <authorList>
            <person name="Tassone E.E."/>
        </authorList>
    </citation>
    <scope>NUCLEOTIDE SEQUENCE</scope>
</reference>
<keyword evidence="12" id="KW-0206">Cytoskeleton</keyword>
<dbReference type="GO" id="GO:0005829">
    <property type="term" value="C:cytosol"/>
    <property type="evidence" value="ECO:0007669"/>
    <property type="project" value="UniProtKB-SubCell"/>
</dbReference>
<dbReference type="GO" id="GO:0005765">
    <property type="term" value="C:lysosomal membrane"/>
    <property type="evidence" value="ECO:0007669"/>
    <property type="project" value="UniProtKB-SubCell"/>
</dbReference>
<dbReference type="GO" id="GO:0005813">
    <property type="term" value="C:centrosome"/>
    <property type="evidence" value="ECO:0007669"/>
    <property type="project" value="UniProtKB-SubCell"/>
</dbReference>
<dbReference type="AlphaFoldDB" id="A0A1B6C0M7"/>
<dbReference type="GO" id="GO:0005634">
    <property type="term" value="C:nucleus"/>
    <property type="evidence" value="ECO:0007669"/>
    <property type="project" value="UniProtKB-SubCell"/>
</dbReference>
<sequence length="408" mass="46465">MTTVITLCHFCDIHGPSVLLSCQAIHQNVPLNQTPPEQIINCKACEMAETYKSTDNKTRVSYISCRLPYHQPELLTWLQLICLRSLSCEVNPCIFGEPPNCALSISFSVRDAMARGFYHWYSIVISCRDLTLIVTLWPFLSKAVQYIISQLQERALEVYNIEKPQCVNNPPQARNLIQLTRNKYIYARLHCWFTWLIRAGTTRLSESLPISPLLISQPQAFFDQDNLKSLRNFLGEQLFDLAVLNLLEGKQVIIRGDIPSLVQGAVETLKKIVPNDWCNTVEDSDEYIEESRTNLLGVGTHVAVPRPCCDIVRVDLVQGMVLSKTTAVLPEKCPTLFAKILKAIENRNLKEKALSYHILALQREWMNIAKLVHETRFHNATGLLMALGVQEQDLTLLQFWAKKSFFCS</sequence>
<name>A0A1B6C0M7_9HEMI</name>
<dbReference type="PANTHER" id="PTHR31441">
    <property type="entry name" value="FOLLICULIN FAMILY MEMBER"/>
    <property type="match status" value="1"/>
</dbReference>
<dbReference type="InterPro" id="IPR044886">
    <property type="entry name" value="FLCN_DENN_C_sf"/>
</dbReference>
<evidence type="ECO:0000256" key="6">
    <source>
        <dbReference type="ARBA" id="ARBA00004656"/>
    </source>
</evidence>
<dbReference type="EMBL" id="GEDC01031080">
    <property type="protein sequence ID" value="JAS06218.1"/>
    <property type="molecule type" value="Transcribed_RNA"/>
</dbReference>
<evidence type="ECO:0000256" key="10">
    <source>
        <dbReference type="ARBA" id="ARBA00022490"/>
    </source>
</evidence>
<evidence type="ECO:0000256" key="3">
    <source>
        <dbReference type="ARBA" id="ARBA00004186"/>
    </source>
</evidence>
<evidence type="ECO:0000256" key="1">
    <source>
        <dbReference type="ARBA" id="ARBA00004123"/>
    </source>
</evidence>
<evidence type="ECO:0000256" key="12">
    <source>
        <dbReference type="ARBA" id="ARBA00023212"/>
    </source>
</evidence>
<dbReference type="Gene3D" id="1.10.10.1730">
    <property type="entry name" value="Folliculin"/>
    <property type="match status" value="1"/>
</dbReference>
<protein>
    <recommendedName>
        <fullName evidence="8">Folliculin</fullName>
    </recommendedName>
</protein>
<evidence type="ECO:0000256" key="14">
    <source>
        <dbReference type="ARBA" id="ARBA00023242"/>
    </source>
</evidence>
<dbReference type="InterPro" id="IPR032035">
    <property type="entry name" value="Folliculin_DENN"/>
</dbReference>
<dbReference type="InterPro" id="IPR037521">
    <property type="entry name" value="FLCN/SMCR8_DENN"/>
</dbReference>
<evidence type="ECO:0000313" key="18">
    <source>
        <dbReference type="EMBL" id="JAS07071.1"/>
    </source>
</evidence>
<keyword evidence="11" id="KW-0472">Membrane</keyword>
<comment type="subcellular location">
    <subcellularLocation>
        <location evidence="2">Cell projection</location>
        <location evidence="2">Cilium</location>
    </subcellularLocation>
    <subcellularLocation>
        <location evidence="4">Cytoplasm</location>
        <location evidence="4">Cytoskeleton</location>
        <location evidence="4">Microtubule organizing center</location>
        <location evidence="4">Centrosome</location>
    </subcellularLocation>
    <subcellularLocation>
        <location evidence="3">Cytoplasm</location>
        <location evidence="3">Cytoskeleton</location>
        <location evidence="3">Spindle</location>
    </subcellularLocation>
    <subcellularLocation>
        <location evidence="5">Cytoplasm</location>
        <location evidence="5">Cytosol</location>
    </subcellularLocation>
    <subcellularLocation>
        <location evidence="6">Lysosome membrane</location>
    </subcellularLocation>
    <subcellularLocation>
        <location evidence="1">Nucleus</location>
    </subcellularLocation>
</comment>
<gene>
    <name evidence="17" type="ORF">g.19383</name>
    <name evidence="18" type="ORF">g.19384</name>
</gene>
<dbReference type="PANTHER" id="PTHR31441:SF2">
    <property type="entry name" value="FOLLICULIN"/>
    <property type="match status" value="1"/>
</dbReference>
<dbReference type="GO" id="GO:1904263">
    <property type="term" value="P:positive regulation of TORC1 signaling"/>
    <property type="evidence" value="ECO:0007669"/>
    <property type="project" value="TreeGrafter"/>
</dbReference>
<evidence type="ECO:0000256" key="11">
    <source>
        <dbReference type="ARBA" id="ARBA00023136"/>
    </source>
</evidence>
<evidence type="ECO:0000313" key="17">
    <source>
        <dbReference type="EMBL" id="JAS06218.1"/>
    </source>
</evidence>
<evidence type="ECO:0000256" key="8">
    <source>
        <dbReference type="ARBA" id="ARBA00021824"/>
    </source>
</evidence>
<feature type="domain" description="UDENN FLCN/SMCR8-type" evidence="16">
    <location>
        <begin position="1"/>
        <end position="405"/>
    </location>
</feature>